<feature type="transmembrane region" description="Helical" evidence="7">
    <location>
        <begin position="130"/>
        <end position="151"/>
    </location>
</feature>
<gene>
    <name evidence="8" type="ORF">J5V48_05585</name>
</gene>
<keyword evidence="4 7" id="KW-0812">Transmembrane</keyword>
<dbReference type="CDD" id="cd16914">
    <property type="entry name" value="EcfT"/>
    <property type="match status" value="1"/>
</dbReference>
<sequence length="257" mass="28932">MLASLTVRNSYLHSFNVKSKMFLSIACSITALTLSSFYPLCLLFVLTISYAMLMKRYRVLMVSYFFMALVMAISYMCIGVIALYIPQVKESAQLSLMSVPFLRGACVMNAVLPLTLTIRVQDLLTTLSNMHLPFIIYLPGAVMIRFVPAFIKDIKQIFEAMKIRGFEFTLKNILFHPVLLIRMSFSPLVFMSLRSSEDLGIACELKGIGNNSQVNMKKQSLHTKDYALMSIALIVCIVCICMQYKLTGTLIKMAGHP</sequence>
<proteinExistence type="inferred from homology"/>
<dbReference type="Pfam" id="PF02361">
    <property type="entry name" value="CbiQ"/>
    <property type="match status" value="1"/>
</dbReference>
<evidence type="ECO:0000256" key="3">
    <source>
        <dbReference type="ARBA" id="ARBA00022475"/>
    </source>
</evidence>
<evidence type="ECO:0000256" key="2">
    <source>
        <dbReference type="ARBA" id="ARBA00008564"/>
    </source>
</evidence>
<comment type="similarity">
    <text evidence="2">Belongs to the CbiQ family.</text>
</comment>
<feature type="transmembrane region" description="Helical" evidence="7">
    <location>
        <begin position="64"/>
        <end position="85"/>
    </location>
</feature>
<feature type="transmembrane region" description="Helical" evidence="7">
    <location>
        <begin position="226"/>
        <end position="244"/>
    </location>
</feature>
<evidence type="ECO:0000256" key="6">
    <source>
        <dbReference type="ARBA" id="ARBA00023136"/>
    </source>
</evidence>
<evidence type="ECO:0000256" key="4">
    <source>
        <dbReference type="ARBA" id="ARBA00022692"/>
    </source>
</evidence>
<comment type="caution">
    <text evidence="8">The sequence shown here is derived from an EMBL/GenBank/DDBJ whole genome shotgun (WGS) entry which is preliminary data.</text>
</comment>
<evidence type="ECO:0000313" key="8">
    <source>
        <dbReference type="EMBL" id="MBW7570364.1"/>
    </source>
</evidence>
<keyword evidence="6 7" id="KW-0472">Membrane</keyword>
<keyword evidence="3" id="KW-1003">Cell membrane</keyword>
<evidence type="ECO:0000313" key="9">
    <source>
        <dbReference type="Proteomes" id="UP000731465"/>
    </source>
</evidence>
<dbReference type="PANTHER" id="PTHR34857">
    <property type="entry name" value="SLL0384 PROTEIN"/>
    <property type="match status" value="1"/>
</dbReference>
<reference evidence="8 9" key="1">
    <citation type="submission" date="2021-03" db="EMBL/GenBank/DDBJ databases">
        <title>Succinivibrio sp. nov. isolated from feces of cow.</title>
        <authorList>
            <person name="Choi J.-Y."/>
        </authorList>
    </citation>
    <scope>NUCLEOTIDE SEQUENCE [LARGE SCALE GENOMIC DNA]</scope>
    <source>
        <strain evidence="8 9">AGMB01872</strain>
    </source>
</reference>
<dbReference type="PANTHER" id="PTHR34857:SF2">
    <property type="entry name" value="SLL0384 PROTEIN"/>
    <property type="match status" value="1"/>
</dbReference>
<name>A0ABS7DGG0_9GAMM</name>
<dbReference type="InterPro" id="IPR051611">
    <property type="entry name" value="ECF_transporter_component"/>
</dbReference>
<feature type="transmembrane region" description="Helical" evidence="7">
    <location>
        <begin position="97"/>
        <end position="118"/>
    </location>
</feature>
<dbReference type="Proteomes" id="UP000731465">
    <property type="component" value="Unassembled WGS sequence"/>
</dbReference>
<keyword evidence="9" id="KW-1185">Reference proteome</keyword>
<accession>A0ABS7DGG0</accession>
<evidence type="ECO:0000256" key="7">
    <source>
        <dbReference type="SAM" id="Phobius"/>
    </source>
</evidence>
<feature type="transmembrane region" description="Helical" evidence="7">
    <location>
        <begin position="172"/>
        <end position="190"/>
    </location>
</feature>
<keyword evidence="5 7" id="KW-1133">Transmembrane helix</keyword>
<evidence type="ECO:0000256" key="5">
    <source>
        <dbReference type="ARBA" id="ARBA00022989"/>
    </source>
</evidence>
<evidence type="ECO:0000256" key="1">
    <source>
        <dbReference type="ARBA" id="ARBA00004141"/>
    </source>
</evidence>
<feature type="transmembrane region" description="Helical" evidence="7">
    <location>
        <begin position="21"/>
        <end position="52"/>
    </location>
</feature>
<dbReference type="EMBL" id="JAGFNY010000015">
    <property type="protein sequence ID" value="MBW7570364.1"/>
    <property type="molecule type" value="Genomic_DNA"/>
</dbReference>
<comment type="subcellular location">
    <subcellularLocation>
        <location evidence="1">Membrane</location>
        <topology evidence="1">Multi-pass membrane protein</topology>
    </subcellularLocation>
</comment>
<organism evidence="8 9">
    <name type="scientific">Succinivibrio faecicola</name>
    <dbReference type="NCBI Taxonomy" id="2820300"/>
    <lineage>
        <taxon>Bacteria</taxon>
        <taxon>Pseudomonadati</taxon>
        <taxon>Pseudomonadota</taxon>
        <taxon>Gammaproteobacteria</taxon>
        <taxon>Aeromonadales</taxon>
        <taxon>Succinivibrionaceae</taxon>
        <taxon>Succinivibrio</taxon>
    </lineage>
</organism>
<dbReference type="RefSeq" id="WP_219937583.1">
    <property type="nucleotide sequence ID" value="NZ_JAGFNY010000015.1"/>
</dbReference>
<dbReference type="InterPro" id="IPR003339">
    <property type="entry name" value="ABC/ECF_trnsptr_transmembrane"/>
</dbReference>
<protein>
    <submittedName>
        <fullName evidence="8">Energy-coupling factor transporter transmembrane protein EcfT</fullName>
    </submittedName>
</protein>